<dbReference type="RefSeq" id="WP_145850943.1">
    <property type="nucleotide sequence ID" value="NZ_RPFW01000001.1"/>
</dbReference>
<protein>
    <submittedName>
        <fullName evidence="3">CHAD domain-containing protein</fullName>
    </submittedName>
</protein>
<evidence type="ECO:0000313" key="3">
    <source>
        <dbReference type="EMBL" id="TVZ06189.1"/>
    </source>
</evidence>
<dbReference type="SMART" id="SM00880">
    <property type="entry name" value="CHAD"/>
    <property type="match status" value="1"/>
</dbReference>
<gene>
    <name evidence="3" type="ORF">EAS64_01735</name>
</gene>
<dbReference type="PANTHER" id="PTHR39339">
    <property type="entry name" value="SLR1444 PROTEIN"/>
    <property type="match status" value="1"/>
</dbReference>
<accession>A0A6P2C444</accession>
<dbReference type="InterPro" id="IPR007899">
    <property type="entry name" value="CHAD_dom"/>
</dbReference>
<dbReference type="EMBL" id="RPFW01000001">
    <property type="protein sequence ID" value="TVZ06189.1"/>
    <property type="molecule type" value="Genomic_DNA"/>
</dbReference>
<evidence type="ECO:0000256" key="1">
    <source>
        <dbReference type="SAM" id="MobiDB-lite"/>
    </source>
</evidence>
<dbReference type="Gene3D" id="1.40.20.10">
    <property type="entry name" value="CHAD domain"/>
    <property type="match status" value="1"/>
</dbReference>
<feature type="domain" description="CHAD" evidence="2">
    <location>
        <begin position="247"/>
        <end position="546"/>
    </location>
</feature>
<sequence length="567" mass="61101">MTPGLAGFIAEGSEPQTWDDAVDAALAALAAEFGVVPERTPGEHGGTRRTTWLDTFDWRLHKAGLTLEYAPGRGGSELLLAGNGGDGSGAGDEELAQPVARWQASRPLLLPDLPDGPVTARIAGLVAPRALLPVVSTTTVTTVYRLLNSDGKTVARLHVARPSLDGSRPAGRASTGSATPQPVPLPARLTITAIRGYLGPARRAVRLVNAVPGLQTTVDQPLAYALRALGRRPGDYSNKVDADITAAMSASAAAAAILLRLLDTIEANVRGVLADTDSEFLHDLRVSVRRTRSALKLCGDALVGMPVEELAMFAAEFKWVGDMTTPTRDLDVHLLDFEQTARGLAAAKPDDLEPFRAYLEQRRRREFRALSRGLRSERFVTLLSEWRIRLTKIRQDAQKPGRRSRNRSGQFTGDAAGTAGVLAAERTRIAFTKVARRGAAITPETPAEALHDLRKRAKELRYALEFFAPLHDPGDYGKVVGDLKRLQDCLGEFQDTEVQVHEIRTLAAAMLAAGEAPAVTLLAMGEITAGLAVRQRAARADFERRFTAFADVEGQRRMSALLRGGTA</sequence>
<dbReference type="InterPro" id="IPR038186">
    <property type="entry name" value="CHAD_dom_sf"/>
</dbReference>
<dbReference type="AlphaFoldDB" id="A0A6P2C444"/>
<name>A0A6P2C444_9ACTN</name>
<dbReference type="Proteomes" id="UP000460272">
    <property type="component" value="Unassembled WGS sequence"/>
</dbReference>
<organism evidence="3 4">
    <name type="scientific">Trebonia kvetii</name>
    <dbReference type="NCBI Taxonomy" id="2480626"/>
    <lineage>
        <taxon>Bacteria</taxon>
        <taxon>Bacillati</taxon>
        <taxon>Actinomycetota</taxon>
        <taxon>Actinomycetes</taxon>
        <taxon>Streptosporangiales</taxon>
        <taxon>Treboniaceae</taxon>
        <taxon>Trebonia</taxon>
    </lineage>
</organism>
<feature type="region of interest" description="Disordered" evidence="1">
    <location>
        <begin position="161"/>
        <end position="183"/>
    </location>
</feature>
<dbReference type="PROSITE" id="PS51708">
    <property type="entry name" value="CHAD"/>
    <property type="match status" value="1"/>
</dbReference>
<reference evidence="3 4" key="1">
    <citation type="submission" date="2018-11" db="EMBL/GenBank/DDBJ databases">
        <title>Trebonia kvetii gen.nov., sp.nov., a novel acidophilic actinobacterium, and proposal of the new actinobacterial family Treboniaceae fam. nov.</title>
        <authorList>
            <person name="Rapoport D."/>
            <person name="Sagova-Mareckova M."/>
            <person name="Sedlacek I."/>
            <person name="Provaznik J."/>
            <person name="Kralova S."/>
            <person name="Pavlinic D."/>
            <person name="Benes V."/>
            <person name="Kopecky J."/>
        </authorList>
    </citation>
    <scope>NUCLEOTIDE SEQUENCE [LARGE SCALE GENOMIC DNA]</scope>
    <source>
        <strain evidence="3 4">15Tr583</strain>
    </source>
</reference>
<comment type="caution">
    <text evidence="3">The sequence shown here is derived from an EMBL/GenBank/DDBJ whole genome shotgun (WGS) entry which is preliminary data.</text>
</comment>
<dbReference type="Pfam" id="PF05235">
    <property type="entry name" value="CHAD"/>
    <property type="match status" value="1"/>
</dbReference>
<dbReference type="PANTHER" id="PTHR39339:SF1">
    <property type="entry name" value="CHAD DOMAIN-CONTAINING PROTEIN"/>
    <property type="match status" value="1"/>
</dbReference>
<evidence type="ECO:0000259" key="2">
    <source>
        <dbReference type="PROSITE" id="PS51708"/>
    </source>
</evidence>
<proteinExistence type="predicted"/>
<dbReference type="OrthoDB" id="9777271at2"/>
<evidence type="ECO:0000313" key="4">
    <source>
        <dbReference type="Proteomes" id="UP000460272"/>
    </source>
</evidence>
<keyword evidence="4" id="KW-1185">Reference proteome</keyword>